<protein>
    <submittedName>
        <fullName evidence="2">MDS1 protein</fullName>
    </submittedName>
</protein>
<dbReference type="PANTHER" id="PTHR39463:SF1">
    <property type="entry name" value="MEDUSA"/>
    <property type="match status" value="1"/>
</dbReference>
<dbReference type="InterPro" id="IPR055509">
    <property type="entry name" value="DUF7082"/>
</dbReference>
<reference evidence="3" key="1">
    <citation type="journal article" date="2015" name="J. Biotechnol.">
        <title>The structure of the Cyberlindnera jadinii genome and its relation to Candida utilis analyzed by the occurrence of single nucleotide polymorphisms.</title>
        <authorList>
            <person name="Rupp O."/>
            <person name="Brinkrolf K."/>
            <person name="Buerth C."/>
            <person name="Kunigo M."/>
            <person name="Schneider J."/>
            <person name="Jaenicke S."/>
            <person name="Goesmann A."/>
            <person name="Puehler A."/>
            <person name="Jaeger K.-E."/>
            <person name="Ernst J.F."/>
        </authorList>
    </citation>
    <scope>NUCLEOTIDE SEQUENCE [LARGE SCALE GENOMIC DNA]</scope>
    <source>
        <strain evidence="3">ATCC 18201 / CBS 1600 / BCRC 20928 / JCM 3617 / NBRC 0987 / NRRL Y-1542</strain>
    </source>
</reference>
<organism evidence="2 3">
    <name type="scientific">Cyberlindnera jadinii (strain ATCC 18201 / CBS 1600 / BCRC 20928 / JCM 3617 / NBRC 0987 / NRRL Y-1542)</name>
    <name type="common">Torula yeast</name>
    <name type="synonym">Candida utilis</name>
    <dbReference type="NCBI Taxonomy" id="983966"/>
    <lineage>
        <taxon>Eukaryota</taxon>
        <taxon>Fungi</taxon>
        <taxon>Dikarya</taxon>
        <taxon>Ascomycota</taxon>
        <taxon>Saccharomycotina</taxon>
        <taxon>Saccharomycetes</taxon>
        <taxon>Phaffomycetales</taxon>
        <taxon>Phaffomycetaceae</taxon>
        <taxon>Cyberlindnera</taxon>
    </lineage>
</organism>
<proteinExistence type="predicted"/>
<gene>
    <name evidence="2" type="primary">MDS1</name>
    <name evidence="2" type="ORF">BN1211_2832</name>
</gene>
<dbReference type="AlphaFoldDB" id="A0A0H5C3J4"/>
<evidence type="ECO:0000313" key="2">
    <source>
        <dbReference type="EMBL" id="CEP22466.1"/>
    </source>
</evidence>
<dbReference type="GO" id="GO:0005634">
    <property type="term" value="C:nucleus"/>
    <property type="evidence" value="ECO:0007669"/>
    <property type="project" value="TreeGrafter"/>
</dbReference>
<sequence length="386" mass="43399">MPSLSYSSPELHMRTDPDLVRASTVLSPKQLQSDENLHTKVTMDIKGDLNALTKDWTLDELKCKRRLVLVSSTQHFNHLSLSFTPLMPQDYSLGMSVISCIYSETMDRHFVTSVDLISLLERLVKQKFPVQEKNRIRRNFQSLKPITVTRSSPKFQILFEQIMHYKSPRPRRVEKDVKVLYWSSVESALMKVLSKYTVNPNLIGKTGSTTTATPHRSMSMISPISNVSDQTSFPMFSRASSFTNDQTALYPVMMANNHGYSEASGAVHTQISPSVDRNSRYTGAIPQANYIQPVVLYNNNVIPSNGNAVYSTDKGIQSQNALNLHAAPQAQVAYFNHLSSVPMNLSQSMTPLHEDTGNRAPYQIMHGIPATVPYPNTWHGPGEFYK</sequence>
<accession>A0A0H5C3J4</accession>
<dbReference type="Pfam" id="PF23305">
    <property type="entry name" value="DUF7082"/>
    <property type="match status" value="1"/>
</dbReference>
<dbReference type="Proteomes" id="UP000038830">
    <property type="component" value="Unassembled WGS sequence"/>
</dbReference>
<dbReference type="PANTHER" id="PTHR39463">
    <property type="entry name" value="MEDUSA"/>
    <property type="match status" value="1"/>
</dbReference>
<evidence type="ECO:0000259" key="1">
    <source>
        <dbReference type="Pfam" id="PF23305"/>
    </source>
</evidence>
<dbReference type="EMBL" id="CDQK01000003">
    <property type="protein sequence ID" value="CEP22466.1"/>
    <property type="molecule type" value="Genomic_DNA"/>
</dbReference>
<feature type="domain" description="DUF7082" evidence="1">
    <location>
        <begin position="40"/>
        <end position="193"/>
    </location>
</feature>
<name>A0A0H5C3J4_CYBJN</name>
<evidence type="ECO:0000313" key="3">
    <source>
        <dbReference type="Proteomes" id="UP000038830"/>
    </source>
</evidence>